<dbReference type="EMBL" id="CP075546">
    <property type="protein sequence ID" value="QVV90384.1"/>
    <property type="molecule type" value="Genomic_DNA"/>
</dbReference>
<evidence type="ECO:0000313" key="2">
    <source>
        <dbReference type="Proteomes" id="UP000680656"/>
    </source>
</evidence>
<gene>
    <name evidence="1" type="ORF">KHC33_07850</name>
</gene>
<dbReference type="KEGG" id="mrtj:KHC33_07850"/>
<dbReference type="AlphaFoldDB" id="A0A8E7B3P6"/>
<keyword evidence="2" id="KW-1185">Reference proteome</keyword>
<dbReference type="Proteomes" id="UP000680656">
    <property type="component" value="Chromosome"/>
</dbReference>
<organism evidence="1 2">
    <name type="scientific">Methanospirillum purgamenti</name>
    <dbReference type="NCBI Taxonomy" id="2834276"/>
    <lineage>
        <taxon>Archaea</taxon>
        <taxon>Methanobacteriati</taxon>
        <taxon>Methanobacteriota</taxon>
        <taxon>Stenosarchaea group</taxon>
        <taxon>Methanomicrobia</taxon>
        <taxon>Methanomicrobiales</taxon>
        <taxon>Methanospirillaceae</taxon>
        <taxon>Methanospirillum</taxon>
    </lineage>
</organism>
<proteinExistence type="predicted"/>
<dbReference type="RefSeq" id="WP_214421155.1">
    <property type="nucleotide sequence ID" value="NZ_CP075546.1"/>
</dbReference>
<protein>
    <submittedName>
        <fullName evidence="1">Uncharacterized protein</fullName>
    </submittedName>
</protein>
<reference evidence="1 2" key="1">
    <citation type="submission" date="2021-05" db="EMBL/GenBank/DDBJ databases">
        <title>A novel Methanospirillum isolate from a pyrite-forming mixed culture.</title>
        <authorList>
            <person name="Bunk B."/>
            <person name="Sproer C."/>
            <person name="Spring S."/>
            <person name="Pester M."/>
        </authorList>
    </citation>
    <scope>NUCLEOTIDE SEQUENCE [LARGE SCALE GENOMIC DNA]</scope>
    <source>
        <strain evidence="1 2">J.3.6.1-F.2.7.3</strain>
    </source>
</reference>
<sequence length="174" mass="20149">MKGLILLFIMMISLSIPVMAAEEQEWTPFRADSRIDINFPSHWNWQEIQTGNKGMKAYLMTDKKSPGLYSLVMVADNPFYQIPDKDVLNELLFSLMNDYPDYVQQGETKFGSDDKRPYFSLSQWENNTTGERLTLIVAGSKKSIVYLWMVYPSELLEKAYQSLMNDMATSLKIF</sequence>
<accession>A0A8E7B3P6</accession>
<dbReference type="GeneID" id="65097088"/>
<evidence type="ECO:0000313" key="1">
    <source>
        <dbReference type="EMBL" id="QVV90384.1"/>
    </source>
</evidence>
<name>A0A8E7B3P6_9EURY</name>